<name>A0A935K383_9RHOO</name>
<gene>
    <name evidence="1" type="ORF">IPJ38_12270</name>
</gene>
<proteinExistence type="predicted"/>
<dbReference type="EMBL" id="JADJMS010000024">
    <property type="protein sequence ID" value="MBK7415769.1"/>
    <property type="molecule type" value="Genomic_DNA"/>
</dbReference>
<evidence type="ECO:0000313" key="1">
    <source>
        <dbReference type="EMBL" id="MBK7415769.1"/>
    </source>
</evidence>
<organism evidence="1 2">
    <name type="scientific">Candidatus Dechloromonas phosphorivorans</name>
    <dbReference type="NCBI Taxonomy" id="2899244"/>
    <lineage>
        <taxon>Bacteria</taxon>
        <taxon>Pseudomonadati</taxon>
        <taxon>Pseudomonadota</taxon>
        <taxon>Betaproteobacteria</taxon>
        <taxon>Rhodocyclales</taxon>
        <taxon>Azonexaceae</taxon>
        <taxon>Dechloromonas</taxon>
    </lineage>
</organism>
<comment type="caution">
    <text evidence="1">The sequence shown here is derived from an EMBL/GenBank/DDBJ whole genome shotgun (WGS) entry which is preliminary data.</text>
</comment>
<sequence>MKASNLHDAWGSPDNTRLTPKQLSLRLPIHVAAKVGALCDMYPQKSRTQIIADLLTSALDELEQHLPEALGNPISAEEEHHERKVADHLGDAYVPIFHLGGARGKFRRLANEHFVELERELGNEKPDLLFSDLYTTEEKQKK</sequence>
<accession>A0A935K383</accession>
<reference evidence="1 2" key="1">
    <citation type="submission" date="2020-10" db="EMBL/GenBank/DDBJ databases">
        <title>Connecting structure to function with the recovery of over 1000 high-quality activated sludge metagenome-assembled genomes encoding full-length rRNA genes using long-read sequencing.</title>
        <authorList>
            <person name="Singleton C.M."/>
            <person name="Petriglieri F."/>
            <person name="Kristensen J.M."/>
            <person name="Kirkegaard R.H."/>
            <person name="Michaelsen T.Y."/>
            <person name="Andersen M.H."/>
            <person name="Karst S.M."/>
            <person name="Dueholm M.S."/>
            <person name="Nielsen P.H."/>
            <person name="Albertsen M."/>
        </authorList>
    </citation>
    <scope>NUCLEOTIDE SEQUENCE [LARGE SCALE GENOMIC DNA]</scope>
    <source>
        <strain evidence="1">EsbW_18-Q3-R4-48_BATAC.463</strain>
    </source>
</reference>
<dbReference type="Proteomes" id="UP000739411">
    <property type="component" value="Unassembled WGS sequence"/>
</dbReference>
<protein>
    <submittedName>
        <fullName evidence="1">Uncharacterized protein</fullName>
    </submittedName>
</protein>
<evidence type="ECO:0000313" key="2">
    <source>
        <dbReference type="Proteomes" id="UP000739411"/>
    </source>
</evidence>
<dbReference type="AlphaFoldDB" id="A0A935K383"/>